<sequence>MSTTIRLFDFQEQAASQLSEAIEEWVQICAEHGPPTLGRTPIPFVGHLKAVTGAGKTPILSTVVGDLKHGLVLWTSKSSAVVDQTARNLLGKYRHLLPRDTVVLRERPSKSEWEQLIENKHGLTIWVTTVGSWNEADAAEAGGRADARLNMHRPQQDWGGDLSPWEQLRTTLQRPLYVVYDESHNQTPAQLDQLIGLNPVGFLMASATPPEGRFEQFADVVRKDELLADVAEKANVRVQTRDVVEAQLLKHTISVENFDSDADTLLAETVALHRQLVSKAEAEQLDVNPKALYVVERSNPSAAKGEVVSRPEAIWQFLRAHGVPAEEIAVYTQTKVLPDDAVRVSSLAQLQPHHRHIICNRALQEGWDDPEAYIEYFDDESNSFVRISQVIGRALRQPGAGHFEDDDLNTATLFVRVANTQFESIVEGLKRELSLYAVDDENGGSSPAIRLRTRKEPLDPIAVKPALVGKLTLPEYQLGDASLDDELAEIGMTSRRTYADVDLEAPGARTTRLISLRGNDDVTRYKELAASMRRPNGEYLRRRIVIGSRHCAHLIEPTTFTGPAFEQWACAGSNAQRQLAALADRVVRQFEATVDLVPNEILGEETWQPRAHVPSKSNMESFGNAVHPTYSRAAFNDEEFEFAKTLDALNEGTWMRNPVRGEGYGIPLPMKVGGSSTFYPDFLWWVAGTCFALDPTGKHILDEKVRGKLLSIDLPKIVLLIKGRLAPDLVTHEKSDNVTILRPRAGRPSAPEVYPDLTTALKRIAGLT</sequence>
<reference evidence="2" key="1">
    <citation type="journal article" date="2019" name="Int. J. Syst. Evol. Microbiol.">
        <title>The Global Catalogue of Microorganisms (GCM) 10K type strain sequencing project: providing services to taxonomists for standard genome sequencing and annotation.</title>
        <authorList>
            <consortium name="The Broad Institute Genomics Platform"/>
            <consortium name="The Broad Institute Genome Sequencing Center for Infectious Disease"/>
            <person name="Wu L."/>
            <person name="Ma J."/>
        </authorList>
    </citation>
    <scope>NUCLEOTIDE SEQUENCE [LARGE SCALE GENOMIC DNA]</scope>
    <source>
        <strain evidence="2">JCM 16548</strain>
    </source>
</reference>
<dbReference type="EMBL" id="BAAAYX010000011">
    <property type="protein sequence ID" value="GAA3707624.1"/>
    <property type="molecule type" value="Genomic_DNA"/>
</dbReference>
<dbReference type="Proteomes" id="UP001500051">
    <property type="component" value="Unassembled WGS sequence"/>
</dbReference>
<organism evidence="1 2">
    <name type="scientific">Microlunatus aurantiacus</name>
    <dbReference type="NCBI Taxonomy" id="446786"/>
    <lineage>
        <taxon>Bacteria</taxon>
        <taxon>Bacillati</taxon>
        <taxon>Actinomycetota</taxon>
        <taxon>Actinomycetes</taxon>
        <taxon>Propionibacteriales</taxon>
        <taxon>Propionibacteriaceae</taxon>
        <taxon>Microlunatus</taxon>
    </lineage>
</organism>
<dbReference type="RefSeq" id="WP_344812905.1">
    <property type="nucleotide sequence ID" value="NZ_BAAAYX010000011.1"/>
</dbReference>
<evidence type="ECO:0000313" key="2">
    <source>
        <dbReference type="Proteomes" id="UP001500051"/>
    </source>
</evidence>
<dbReference type="InterPro" id="IPR027417">
    <property type="entry name" value="P-loop_NTPase"/>
</dbReference>
<gene>
    <name evidence="1" type="ORF">GCM10022204_26960</name>
</gene>
<evidence type="ECO:0000313" key="1">
    <source>
        <dbReference type="EMBL" id="GAA3707624.1"/>
    </source>
</evidence>
<keyword evidence="2" id="KW-1185">Reference proteome</keyword>
<dbReference type="Gene3D" id="3.40.50.300">
    <property type="entry name" value="P-loop containing nucleotide triphosphate hydrolases"/>
    <property type="match status" value="2"/>
</dbReference>
<evidence type="ECO:0008006" key="3">
    <source>
        <dbReference type="Google" id="ProtNLM"/>
    </source>
</evidence>
<protein>
    <recommendedName>
        <fullName evidence="3">Helicase/UvrB N-terminal domain-containing protein</fullName>
    </recommendedName>
</protein>
<accession>A0ABP7DQC7</accession>
<proteinExistence type="predicted"/>
<dbReference type="CDD" id="cd18785">
    <property type="entry name" value="SF2_C"/>
    <property type="match status" value="1"/>
</dbReference>
<comment type="caution">
    <text evidence="1">The sequence shown here is derived from an EMBL/GenBank/DDBJ whole genome shotgun (WGS) entry which is preliminary data.</text>
</comment>
<name>A0ABP7DQC7_9ACTN</name>
<dbReference type="SUPFAM" id="SSF52540">
    <property type="entry name" value="P-loop containing nucleoside triphosphate hydrolases"/>
    <property type="match status" value="2"/>
</dbReference>